<keyword evidence="3" id="KW-1003">Cell membrane</keyword>
<dbReference type="PANTHER" id="PTHR34582">
    <property type="entry name" value="UPF0702 TRANSMEMBRANE PROTEIN YCAP"/>
    <property type="match status" value="1"/>
</dbReference>
<sequence>MQIFAEVGKITITSLVSIVVLFGLCKLVGQRQISQMSLFDYVTSITIGSIAAELATDLEAWWQPLTATVVYGVAALCIDLFTCKSIALRRFFNGRPVVLYQNGRLYPENLLRARLDLNEFLSQCRVAGYFDLTQLESAVLETNGQISFLPAAPFRPATPSDFQLSPQPEGLWSALILDGSPLCENLAAVGQTIGWLQEQLTARGYKSPKEVFLAMYGPQGQLKVYPRQCRPEHDWFE</sequence>
<dbReference type="GO" id="GO:0005886">
    <property type="term" value="C:plasma membrane"/>
    <property type="evidence" value="ECO:0007669"/>
    <property type="project" value="UniProtKB-SubCell"/>
</dbReference>
<keyword evidence="6 7" id="KW-0472">Membrane</keyword>
<organism evidence="9 10">
    <name type="scientific">Allofournierella massiliensis</name>
    <dbReference type="NCBI Taxonomy" id="1650663"/>
    <lineage>
        <taxon>Bacteria</taxon>
        <taxon>Bacillati</taxon>
        <taxon>Bacillota</taxon>
        <taxon>Clostridia</taxon>
        <taxon>Eubacteriales</taxon>
        <taxon>Oscillospiraceae</taxon>
        <taxon>Allofournierella</taxon>
    </lineage>
</organism>
<keyword evidence="4 7" id="KW-0812">Transmembrane</keyword>
<dbReference type="AlphaFoldDB" id="A0A4R1QJT1"/>
<protein>
    <submittedName>
        <fullName evidence="9">Uncharacterized membrane protein YcaP (DUF421 family)</fullName>
    </submittedName>
</protein>
<dbReference type="PANTHER" id="PTHR34582:SF7">
    <property type="entry name" value="UPF0702 TRANSMEMBRANE PROTEIN YDFS"/>
    <property type="match status" value="1"/>
</dbReference>
<feature type="transmembrane region" description="Helical" evidence="7">
    <location>
        <begin position="38"/>
        <end position="55"/>
    </location>
</feature>
<dbReference type="RefSeq" id="WP_058963036.1">
    <property type="nucleotide sequence ID" value="NZ_CABKVM010000012.1"/>
</dbReference>
<dbReference type="GeneID" id="97382281"/>
<evidence type="ECO:0000256" key="7">
    <source>
        <dbReference type="SAM" id="Phobius"/>
    </source>
</evidence>
<dbReference type="STRING" id="1650663.GCA_001486665_00526"/>
<dbReference type="Proteomes" id="UP000295184">
    <property type="component" value="Unassembled WGS sequence"/>
</dbReference>
<feature type="domain" description="YetF C-terminal" evidence="8">
    <location>
        <begin position="84"/>
        <end position="216"/>
    </location>
</feature>
<comment type="similarity">
    <text evidence="2">Belongs to the UPF0702 family.</text>
</comment>
<dbReference type="Pfam" id="PF04239">
    <property type="entry name" value="DUF421"/>
    <property type="match status" value="1"/>
</dbReference>
<dbReference type="InterPro" id="IPR023090">
    <property type="entry name" value="UPF0702_alpha/beta_dom_sf"/>
</dbReference>
<reference evidence="9 10" key="1">
    <citation type="submission" date="2019-03" db="EMBL/GenBank/DDBJ databases">
        <title>Genomic Encyclopedia of Type Strains, Phase IV (KMG-IV): sequencing the most valuable type-strain genomes for metagenomic binning, comparative biology and taxonomic classification.</title>
        <authorList>
            <person name="Goeker M."/>
        </authorList>
    </citation>
    <scope>NUCLEOTIDE SEQUENCE [LARGE SCALE GENOMIC DNA]</scope>
    <source>
        <strain evidence="9 10">DSM 100451</strain>
    </source>
</reference>
<evidence type="ECO:0000256" key="4">
    <source>
        <dbReference type="ARBA" id="ARBA00022692"/>
    </source>
</evidence>
<comment type="subcellular location">
    <subcellularLocation>
        <location evidence="1">Cell membrane</location>
        <topology evidence="1">Multi-pass membrane protein</topology>
    </subcellularLocation>
</comment>
<dbReference type="Gene3D" id="3.30.240.20">
    <property type="entry name" value="bsu07140 like domains"/>
    <property type="match status" value="2"/>
</dbReference>
<evidence type="ECO:0000313" key="9">
    <source>
        <dbReference type="EMBL" id="TCL53387.1"/>
    </source>
</evidence>
<evidence type="ECO:0000259" key="8">
    <source>
        <dbReference type="Pfam" id="PF04239"/>
    </source>
</evidence>
<evidence type="ECO:0000256" key="6">
    <source>
        <dbReference type="ARBA" id="ARBA00023136"/>
    </source>
</evidence>
<dbReference type="InterPro" id="IPR007353">
    <property type="entry name" value="DUF421"/>
</dbReference>
<evidence type="ECO:0000256" key="5">
    <source>
        <dbReference type="ARBA" id="ARBA00022989"/>
    </source>
</evidence>
<evidence type="ECO:0000256" key="2">
    <source>
        <dbReference type="ARBA" id="ARBA00006448"/>
    </source>
</evidence>
<evidence type="ECO:0000256" key="3">
    <source>
        <dbReference type="ARBA" id="ARBA00022475"/>
    </source>
</evidence>
<dbReference type="OrthoDB" id="9778331at2"/>
<gene>
    <name evidence="9" type="ORF">EDD77_13626</name>
</gene>
<accession>A0A4R1QJT1</accession>
<feature type="transmembrane region" description="Helical" evidence="7">
    <location>
        <begin position="12"/>
        <end position="29"/>
    </location>
</feature>
<dbReference type="EMBL" id="SLUM01000036">
    <property type="protein sequence ID" value="TCL53387.1"/>
    <property type="molecule type" value="Genomic_DNA"/>
</dbReference>
<evidence type="ECO:0000313" key="10">
    <source>
        <dbReference type="Proteomes" id="UP000295184"/>
    </source>
</evidence>
<name>A0A4R1QJT1_9FIRM</name>
<comment type="caution">
    <text evidence="9">The sequence shown here is derived from an EMBL/GenBank/DDBJ whole genome shotgun (WGS) entry which is preliminary data.</text>
</comment>
<keyword evidence="5 7" id="KW-1133">Transmembrane helix</keyword>
<evidence type="ECO:0000256" key="1">
    <source>
        <dbReference type="ARBA" id="ARBA00004651"/>
    </source>
</evidence>
<feature type="transmembrane region" description="Helical" evidence="7">
    <location>
        <begin position="61"/>
        <end position="81"/>
    </location>
</feature>
<proteinExistence type="inferred from homology"/>